<organism evidence="1">
    <name type="scientific">Brassica campestris</name>
    <name type="common">Field mustard</name>
    <dbReference type="NCBI Taxonomy" id="3711"/>
    <lineage>
        <taxon>Eukaryota</taxon>
        <taxon>Viridiplantae</taxon>
        <taxon>Streptophyta</taxon>
        <taxon>Embryophyta</taxon>
        <taxon>Tracheophyta</taxon>
        <taxon>Spermatophyta</taxon>
        <taxon>Magnoliopsida</taxon>
        <taxon>eudicotyledons</taxon>
        <taxon>Gunneridae</taxon>
        <taxon>Pentapetalae</taxon>
        <taxon>rosids</taxon>
        <taxon>malvids</taxon>
        <taxon>Brassicales</taxon>
        <taxon>Brassicaceae</taxon>
        <taxon>Brassiceae</taxon>
        <taxon>Brassica</taxon>
    </lineage>
</organism>
<dbReference type="EMBL" id="LR031574">
    <property type="protein sequence ID" value="VDC96905.1"/>
    <property type="molecule type" value="Genomic_DNA"/>
</dbReference>
<protein>
    <submittedName>
        <fullName evidence="1">Uncharacterized protein</fullName>
    </submittedName>
</protein>
<proteinExistence type="predicted"/>
<evidence type="ECO:0000313" key="1">
    <source>
        <dbReference type="EMBL" id="VDC96905.1"/>
    </source>
</evidence>
<name>A0A3P6B3X1_BRACM</name>
<dbReference type="AlphaFoldDB" id="A0A3P6B3X1"/>
<accession>A0A3P6B3X1</accession>
<gene>
    <name evidence="1" type="ORF">BRAA07T28757Z</name>
</gene>
<sequence>MEKYGDHWDSVTTIDRKGTYHIMAPTKHPIYENFGVQAFKALLTATPSEEQVIGLRGGLCTSAMIATVRVGLALMVQTD</sequence>
<reference evidence="1" key="1">
    <citation type="submission" date="2018-11" db="EMBL/GenBank/DDBJ databases">
        <authorList>
            <consortium name="Genoscope - CEA"/>
            <person name="William W."/>
        </authorList>
    </citation>
    <scope>NUCLEOTIDE SEQUENCE</scope>
</reference>